<gene>
    <name evidence="2" type="ORF">BHE90_012571</name>
</gene>
<feature type="compositionally biased region" description="Low complexity" evidence="1">
    <location>
        <begin position="68"/>
        <end position="95"/>
    </location>
</feature>
<comment type="caution">
    <text evidence="2">The sequence shown here is derived from an EMBL/GenBank/DDBJ whole genome shotgun (WGS) entry which is preliminary data.</text>
</comment>
<evidence type="ECO:0000313" key="3">
    <source>
        <dbReference type="Proteomes" id="UP000287124"/>
    </source>
</evidence>
<dbReference type="Proteomes" id="UP000287124">
    <property type="component" value="Unassembled WGS sequence"/>
</dbReference>
<evidence type="ECO:0000256" key="1">
    <source>
        <dbReference type="SAM" id="MobiDB-lite"/>
    </source>
</evidence>
<proteinExistence type="predicted"/>
<feature type="compositionally biased region" description="Low complexity" evidence="1">
    <location>
        <begin position="38"/>
        <end position="47"/>
    </location>
</feature>
<protein>
    <submittedName>
        <fullName evidence="2">Uncharacterized protein</fullName>
    </submittedName>
</protein>
<evidence type="ECO:0000313" key="2">
    <source>
        <dbReference type="EMBL" id="RTE73003.1"/>
    </source>
</evidence>
<dbReference type="AlphaFoldDB" id="A0A430LB99"/>
<dbReference type="EMBL" id="MIKF01000283">
    <property type="protein sequence ID" value="RTE73003.1"/>
    <property type="molecule type" value="Genomic_DNA"/>
</dbReference>
<name>A0A430LB99_9HYPO</name>
<organism evidence="2 3">
    <name type="scientific">Fusarium euwallaceae</name>
    <dbReference type="NCBI Taxonomy" id="1147111"/>
    <lineage>
        <taxon>Eukaryota</taxon>
        <taxon>Fungi</taxon>
        <taxon>Dikarya</taxon>
        <taxon>Ascomycota</taxon>
        <taxon>Pezizomycotina</taxon>
        <taxon>Sordariomycetes</taxon>
        <taxon>Hypocreomycetidae</taxon>
        <taxon>Hypocreales</taxon>
        <taxon>Nectriaceae</taxon>
        <taxon>Fusarium</taxon>
        <taxon>Fusarium solani species complex</taxon>
    </lineage>
</organism>
<feature type="region of interest" description="Disordered" evidence="1">
    <location>
        <begin position="1"/>
        <end position="111"/>
    </location>
</feature>
<keyword evidence="3" id="KW-1185">Reference proteome</keyword>
<reference evidence="2 3" key="1">
    <citation type="submission" date="2017-06" db="EMBL/GenBank/DDBJ databases">
        <title>Comparative genomic analysis of Ambrosia Fusariam Clade fungi.</title>
        <authorList>
            <person name="Stajich J.E."/>
            <person name="Carrillo J."/>
            <person name="Kijimoto T."/>
            <person name="Eskalen A."/>
            <person name="O'Donnell K."/>
            <person name="Kasson M."/>
        </authorList>
    </citation>
    <scope>NUCLEOTIDE SEQUENCE [LARGE SCALE GENOMIC DNA]</scope>
    <source>
        <strain evidence="2 3">UCR1854</strain>
    </source>
</reference>
<accession>A0A430LB99</accession>
<sequence length="125" mass="13360">MPLLHKTAASLLSCIPKQSRPQKSHSAAAVKHQDDLKSTSSSRSSSPNPTPPEEIELDVLTSKPAPPSTRSSLDSTLSNSTTSSSSEESSTSESSCNKGFFTDSSGLTPEERRKLVEEILKELEA</sequence>